<evidence type="ECO:0000313" key="3">
    <source>
        <dbReference type="Proteomes" id="UP001153954"/>
    </source>
</evidence>
<feature type="compositionally biased region" description="Basic and acidic residues" evidence="1">
    <location>
        <begin position="95"/>
        <end position="105"/>
    </location>
</feature>
<dbReference type="AlphaFoldDB" id="A0AAU9UNT6"/>
<feature type="region of interest" description="Disordered" evidence="1">
    <location>
        <begin position="42"/>
        <end position="122"/>
    </location>
</feature>
<name>A0AAU9UNT6_EUPED</name>
<organism evidence="2 3">
    <name type="scientific">Euphydryas editha</name>
    <name type="common">Edith's checkerspot</name>
    <dbReference type="NCBI Taxonomy" id="104508"/>
    <lineage>
        <taxon>Eukaryota</taxon>
        <taxon>Metazoa</taxon>
        <taxon>Ecdysozoa</taxon>
        <taxon>Arthropoda</taxon>
        <taxon>Hexapoda</taxon>
        <taxon>Insecta</taxon>
        <taxon>Pterygota</taxon>
        <taxon>Neoptera</taxon>
        <taxon>Endopterygota</taxon>
        <taxon>Lepidoptera</taxon>
        <taxon>Glossata</taxon>
        <taxon>Ditrysia</taxon>
        <taxon>Papilionoidea</taxon>
        <taxon>Nymphalidae</taxon>
        <taxon>Nymphalinae</taxon>
        <taxon>Euphydryas</taxon>
    </lineage>
</organism>
<evidence type="ECO:0000256" key="1">
    <source>
        <dbReference type="SAM" id="MobiDB-lite"/>
    </source>
</evidence>
<keyword evidence="3" id="KW-1185">Reference proteome</keyword>
<gene>
    <name evidence="2" type="ORF">EEDITHA_LOCUS15630</name>
</gene>
<reference evidence="2" key="1">
    <citation type="submission" date="2022-03" db="EMBL/GenBank/DDBJ databases">
        <authorList>
            <person name="Tunstrom K."/>
        </authorList>
    </citation>
    <scope>NUCLEOTIDE SEQUENCE</scope>
</reference>
<feature type="compositionally biased region" description="Basic residues" evidence="1">
    <location>
        <begin position="106"/>
        <end position="122"/>
    </location>
</feature>
<sequence length="122" mass="14086">MGPTRIRAVQPLYAISSRLAAVTVNRNGKRVRWLAAETKRLGGQPLVPITNSSPKPPRRSGEPQLDTWSWRAAPLRPPRQLLNYKPPPISKQRYQSRDIKAEISKQRYHHQGRRRLPSRLRP</sequence>
<protein>
    <submittedName>
        <fullName evidence="2">Uncharacterized protein</fullName>
    </submittedName>
</protein>
<comment type="caution">
    <text evidence="2">The sequence shown here is derived from an EMBL/GenBank/DDBJ whole genome shotgun (WGS) entry which is preliminary data.</text>
</comment>
<proteinExistence type="predicted"/>
<accession>A0AAU9UNT6</accession>
<dbReference type="EMBL" id="CAKOGL010000023">
    <property type="protein sequence ID" value="CAH2100813.1"/>
    <property type="molecule type" value="Genomic_DNA"/>
</dbReference>
<evidence type="ECO:0000313" key="2">
    <source>
        <dbReference type="EMBL" id="CAH2100813.1"/>
    </source>
</evidence>
<dbReference type="Proteomes" id="UP001153954">
    <property type="component" value="Unassembled WGS sequence"/>
</dbReference>